<gene>
    <name evidence="4" type="ORF">GUITHDRAFT_118438</name>
</gene>
<dbReference type="GO" id="GO:0051087">
    <property type="term" value="F:protein-folding chaperone binding"/>
    <property type="evidence" value="ECO:0007669"/>
    <property type="project" value="InterPro"/>
</dbReference>
<evidence type="ECO:0000313" key="4">
    <source>
        <dbReference type="EMBL" id="EKX35421.1"/>
    </source>
</evidence>
<reference evidence="5" key="3">
    <citation type="submission" date="2015-06" db="UniProtKB">
        <authorList>
            <consortium name="EnsemblProtists"/>
        </authorList>
    </citation>
    <scope>IDENTIFICATION</scope>
</reference>
<protein>
    <recommendedName>
        <fullName evidence="3">Activator of Hsp90 ATPase AHSA1-like N-terminal domain-containing protein</fullName>
    </recommendedName>
</protein>
<dbReference type="SMART" id="SM01000">
    <property type="entry name" value="Aha1_N"/>
    <property type="match status" value="1"/>
</dbReference>
<name>L1IGN6_GUITC</name>
<evidence type="ECO:0000313" key="6">
    <source>
        <dbReference type="Proteomes" id="UP000011087"/>
    </source>
</evidence>
<dbReference type="GO" id="GO:0006457">
    <property type="term" value="P:protein folding"/>
    <property type="evidence" value="ECO:0007669"/>
    <property type="project" value="TreeGrafter"/>
</dbReference>
<dbReference type="EnsemblProtists" id="EKX35421">
    <property type="protein sequence ID" value="EKX35421"/>
    <property type="gene ID" value="GUITHDRAFT_118438"/>
</dbReference>
<keyword evidence="6" id="KW-1185">Reference proteome</keyword>
<dbReference type="RefSeq" id="XP_005822401.1">
    <property type="nucleotide sequence ID" value="XM_005822344.1"/>
</dbReference>
<dbReference type="Gene3D" id="3.15.10.20">
    <property type="entry name" value="Activator of Hsp90 ATPase Aha1, N-terminal domain"/>
    <property type="match status" value="1"/>
</dbReference>
<evidence type="ECO:0000256" key="2">
    <source>
        <dbReference type="SAM" id="MobiDB-lite"/>
    </source>
</evidence>
<evidence type="ECO:0000256" key="1">
    <source>
        <dbReference type="ARBA" id="ARBA00006817"/>
    </source>
</evidence>
<proteinExistence type="inferred from homology"/>
<sequence>MAAVSQSSTNPEDTSEGNANARPLAEKSSYYYAHNQVRSDSPKTLVGATEIYNHKALDAEQVAELERQASQTLESGHSSWNKGGTWEEKDYTKWAEQRLKELLPKIASPKGLVTFKEVSSIDDCHAANVFSRGKKKSVIEIEKIKLGWKVEGGEAKGKLEITEVSSSALSELHLSVKVDKAGNNQAEIDADLKACKPAILDVINAIVEELASK</sequence>
<feature type="domain" description="Activator of Hsp90 ATPase AHSA1-like N-terminal" evidence="3">
    <location>
        <begin position="88"/>
        <end position="213"/>
    </location>
</feature>
<dbReference type="PANTHER" id="PTHR13009:SF22">
    <property type="entry name" value="LD43819P"/>
    <property type="match status" value="1"/>
</dbReference>
<accession>L1IGN6</accession>
<dbReference type="InterPro" id="IPR036338">
    <property type="entry name" value="Aha1"/>
</dbReference>
<dbReference type="Proteomes" id="UP000011087">
    <property type="component" value="Unassembled WGS sequence"/>
</dbReference>
<dbReference type="EMBL" id="JH993091">
    <property type="protein sequence ID" value="EKX35421.1"/>
    <property type="molecule type" value="Genomic_DNA"/>
</dbReference>
<dbReference type="InterPro" id="IPR015310">
    <property type="entry name" value="AHSA1-like_N"/>
</dbReference>
<dbReference type="GO" id="GO:0005829">
    <property type="term" value="C:cytosol"/>
    <property type="evidence" value="ECO:0007669"/>
    <property type="project" value="TreeGrafter"/>
</dbReference>
<dbReference type="PaxDb" id="55529-EKX35421"/>
<organism evidence="4">
    <name type="scientific">Guillardia theta (strain CCMP2712)</name>
    <name type="common">Cryptophyte</name>
    <dbReference type="NCBI Taxonomy" id="905079"/>
    <lineage>
        <taxon>Eukaryota</taxon>
        <taxon>Cryptophyceae</taxon>
        <taxon>Pyrenomonadales</taxon>
        <taxon>Geminigeraceae</taxon>
        <taxon>Guillardia</taxon>
    </lineage>
</organism>
<dbReference type="STRING" id="905079.L1IGN6"/>
<dbReference type="AlphaFoldDB" id="L1IGN6"/>
<dbReference type="PANTHER" id="PTHR13009">
    <property type="entry name" value="HEAT SHOCK PROTEIN 90 HSP90 CO-CHAPERONE AHA-1"/>
    <property type="match status" value="1"/>
</dbReference>
<evidence type="ECO:0000313" key="5">
    <source>
        <dbReference type="EnsemblProtists" id="EKX35421"/>
    </source>
</evidence>
<reference evidence="6" key="2">
    <citation type="submission" date="2012-11" db="EMBL/GenBank/DDBJ databases">
        <authorList>
            <person name="Kuo A."/>
            <person name="Curtis B.A."/>
            <person name="Tanifuji G."/>
            <person name="Burki F."/>
            <person name="Gruber A."/>
            <person name="Irimia M."/>
            <person name="Maruyama S."/>
            <person name="Arias M.C."/>
            <person name="Ball S.G."/>
            <person name="Gile G.H."/>
            <person name="Hirakawa Y."/>
            <person name="Hopkins J.F."/>
            <person name="Rensing S.A."/>
            <person name="Schmutz J."/>
            <person name="Symeonidi A."/>
            <person name="Elias M."/>
            <person name="Eveleigh R.J."/>
            <person name="Herman E.K."/>
            <person name="Klute M.J."/>
            <person name="Nakayama T."/>
            <person name="Obornik M."/>
            <person name="Reyes-Prieto A."/>
            <person name="Armbrust E.V."/>
            <person name="Aves S.J."/>
            <person name="Beiko R.G."/>
            <person name="Coutinho P."/>
            <person name="Dacks J.B."/>
            <person name="Durnford D.G."/>
            <person name="Fast N.M."/>
            <person name="Green B.R."/>
            <person name="Grisdale C."/>
            <person name="Hempe F."/>
            <person name="Henrissat B."/>
            <person name="Hoppner M.P."/>
            <person name="Ishida K.-I."/>
            <person name="Kim E."/>
            <person name="Koreny L."/>
            <person name="Kroth P.G."/>
            <person name="Liu Y."/>
            <person name="Malik S.-B."/>
            <person name="Maier U.G."/>
            <person name="McRose D."/>
            <person name="Mock T."/>
            <person name="Neilson J.A."/>
            <person name="Onodera N.T."/>
            <person name="Poole A.M."/>
            <person name="Pritham E.J."/>
            <person name="Richards T.A."/>
            <person name="Rocap G."/>
            <person name="Roy S.W."/>
            <person name="Sarai C."/>
            <person name="Schaack S."/>
            <person name="Shirato S."/>
            <person name="Slamovits C.H."/>
            <person name="Spencer D.F."/>
            <person name="Suzuki S."/>
            <person name="Worden A.Z."/>
            <person name="Zauner S."/>
            <person name="Barry K."/>
            <person name="Bell C."/>
            <person name="Bharti A.K."/>
            <person name="Crow J.A."/>
            <person name="Grimwood J."/>
            <person name="Kramer R."/>
            <person name="Lindquist E."/>
            <person name="Lucas S."/>
            <person name="Salamov A."/>
            <person name="McFadden G.I."/>
            <person name="Lane C.E."/>
            <person name="Keeling P.J."/>
            <person name="Gray M.W."/>
            <person name="Grigoriev I.V."/>
            <person name="Archibald J.M."/>
        </authorList>
    </citation>
    <scope>NUCLEOTIDE SEQUENCE</scope>
    <source>
        <strain evidence="6">CCMP2712</strain>
    </source>
</reference>
<dbReference type="HOGENOM" id="CLU_093992_0_0_1"/>
<comment type="similarity">
    <text evidence="1">Belongs to the AHA1 family.</text>
</comment>
<feature type="compositionally biased region" description="Polar residues" evidence="2">
    <location>
        <begin position="1"/>
        <end position="18"/>
    </location>
</feature>
<dbReference type="GeneID" id="17292168"/>
<dbReference type="KEGG" id="gtt:GUITHDRAFT_118438"/>
<dbReference type="GO" id="GO:0001671">
    <property type="term" value="F:ATPase activator activity"/>
    <property type="evidence" value="ECO:0007669"/>
    <property type="project" value="InterPro"/>
</dbReference>
<dbReference type="Pfam" id="PF09229">
    <property type="entry name" value="Aha1_N"/>
    <property type="match status" value="1"/>
</dbReference>
<reference evidence="4 6" key="1">
    <citation type="journal article" date="2012" name="Nature">
        <title>Algal genomes reveal evolutionary mosaicism and the fate of nucleomorphs.</title>
        <authorList>
            <consortium name="DOE Joint Genome Institute"/>
            <person name="Curtis B.A."/>
            <person name="Tanifuji G."/>
            <person name="Burki F."/>
            <person name="Gruber A."/>
            <person name="Irimia M."/>
            <person name="Maruyama S."/>
            <person name="Arias M.C."/>
            <person name="Ball S.G."/>
            <person name="Gile G.H."/>
            <person name="Hirakawa Y."/>
            <person name="Hopkins J.F."/>
            <person name="Kuo A."/>
            <person name="Rensing S.A."/>
            <person name="Schmutz J."/>
            <person name="Symeonidi A."/>
            <person name="Elias M."/>
            <person name="Eveleigh R.J."/>
            <person name="Herman E.K."/>
            <person name="Klute M.J."/>
            <person name="Nakayama T."/>
            <person name="Obornik M."/>
            <person name="Reyes-Prieto A."/>
            <person name="Armbrust E.V."/>
            <person name="Aves S.J."/>
            <person name="Beiko R.G."/>
            <person name="Coutinho P."/>
            <person name="Dacks J.B."/>
            <person name="Durnford D.G."/>
            <person name="Fast N.M."/>
            <person name="Green B.R."/>
            <person name="Grisdale C.J."/>
            <person name="Hempel F."/>
            <person name="Henrissat B."/>
            <person name="Hoppner M.P."/>
            <person name="Ishida K."/>
            <person name="Kim E."/>
            <person name="Koreny L."/>
            <person name="Kroth P.G."/>
            <person name="Liu Y."/>
            <person name="Malik S.B."/>
            <person name="Maier U.G."/>
            <person name="McRose D."/>
            <person name="Mock T."/>
            <person name="Neilson J.A."/>
            <person name="Onodera N.T."/>
            <person name="Poole A.M."/>
            <person name="Pritham E.J."/>
            <person name="Richards T.A."/>
            <person name="Rocap G."/>
            <person name="Roy S.W."/>
            <person name="Sarai C."/>
            <person name="Schaack S."/>
            <person name="Shirato S."/>
            <person name="Slamovits C.H."/>
            <person name="Spencer D.F."/>
            <person name="Suzuki S."/>
            <person name="Worden A.Z."/>
            <person name="Zauner S."/>
            <person name="Barry K."/>
            <person name="Bell C."/>
            <person name="Bharti A.K."/>
            <person name="Crow J.A."/>
            <person name="Grimwood J."/>
            <person name="Kramer R."/>
            <person name="Lindquist E."/>
            <person name="Lucas S."/>
            <person name="Salamov A."/>
            <person name="McFadden G.I."/>
            <person name="Lane C.E."/>
            <person name="Keeling P.J."/>
            <person name="Gray M.W."/>
            <person name="Grigoriev I.V."/>
            <person name="Archibald J.M."/>
        </authorList>
    </citation>
    <scope>NUCLEOTIDE SEQUENCE</scope>
    <source>
        <strain evidence="4 6">CCMP2712</strain>
    </source>
</reference>
<evidence type="ECO:0000259" key="3">
    <source>
        <dbReference type="SMART" id="SM01000"/>
    </source>
</evidence>
<dbReference type="OMA" id="IEGEREC"/>
<feature type="region of interest" description="Disordered" evidence="2">
    <location>
        <begin position="1"/>
        <end position="23"/>
    </location>
</feature>
<dbReference type="SUPFAM" id="SSF103111">
    <property type="entry name" value="Activator of Hsp90 ATPase, Aha1"/>
    <property type="match status" value="1"/>
</dbReference>
<dbReference type="OrthoDB" id="567237at2759"/>